<dbReference type="AlphaFoldDB" id="A0A1G8DCJ7"/>
<keyword evidence="2" id="KW-1185">Reference proteome</keyword>
<name>A0A1G8DCJ7_9FLAO</name>
<evidence type="ECO:0000313" key="1">
    <source>
        <dbReference type="EMBL" id="SDH55462.1"/>
    </source>
</evidence>
<dbReference type="Proteomes" id="UP000198869">
    <property type="component" value="Unassembled WGS sequence"/>
</dbReference>
<accession>A0A1G8DCJ7</accession>
<reference evidence="2" key="1">
    <citation type="submission" date="2016-10" db="EMBL/GenBank/DDBJ databases">
        <authorList>
            <person name="Varghese N."/>
            <person name="Submissions S."/>
        </authorList>
    </citation>
    <scope>NUCLEOTIDE SEQUENCE [LARGE SCALE GENOMIC DNA]</scope>
    <source>
        <strain evidence="2">DSM 17071</strain>
    </source>
</reference>
<dbReference type="EMBL" id="FNDW01000001">
    <property type="protein sequence ID" value="SDH55462.1"/>
    <property type="molecule type" value="Genomic_DNA"/>
</dbReference>
<dbReference type="STRING" id="311334.SAMN05421846_101130"/>
<evidence type="ECO:0000313" key="2">
    <source>
        <dbReference type="Proteomes" id="UP000198869"/>
    </source>
</evidence>
<organism evidence="1 2">
    <name type="scientific">Chryseobacterium taeanense</name>
    <dbReference type="NCBI Taxonomy" id="311334"/>
    <lineage>
        <taxon>Bacteria</taxon>
        <taxon>Pseudomonadati</taxon>
        <taxon>Bacteroidota</taxon>
        <taxon>Flavobacteriia</taxon>
        <taxon>Flavobacteriales</taxon>
        <taxon>Weeksellaceae</taxon>
        <taxon>Chryseobacterium group</taxon>
        <taxon>Chryseobacterium</taxon>
    </lineage>
</organism>
<gene>
    <name evidence="1" type="ORF">SAMN05421846_101130</name>
</gene>
<sequence>MKKHSLLLVLFVLFHIQCISQHKTKSNENIAIINKKMQEIYKIELKEQTRGMNRIVTFEPDSLTVSLNDKLEKLPFPLSDWQNIIKQVSLLDLSKISSYQAPTDNRFSDRALSSSIIIFSKGKMYESSAFDAGIPPKELEGLYHLLKGKGGMLKNTKPEFR</sequence>
<proteinExistence type="predicted"/>
<protein>
    <submittedName>
        <fullName evidence="1">Uncharacterized protein</fullName>
    </submittedName>
</protein>